<dbReference type="PANTHER" id="PTHR30336:SF4">
    <property type="entry name" value="ENVELOPE BIOGENESIS FACTOR ELYC"/>
    <property type="match status" value="1"/>
</dbReference>
<gene>
    <name evidence="3" type="ORF">SAMN04488023_108119</name>
</gene>
<feature type="transmembrane region" description="Helical" evidence="1">
    <location>
        <begin position="38"/>
        <end position="62"/>
    </location>
</feature>
<evidence type="ECO:0000259" key="2">
    <source>
        <dbReference type="Pfam" id="PF02698"/>
    </source>
</evidence>
<dbReference type="PANTHER" id="PTHR30336">
    <property type="entry name" value="INNER MEMBRANE PROTEIN, PROBABLE PERMEASE"/>
    <property type="match status" value="1"/>
</dbReference>
<keyword evidence="1" id="KW-0472">Membrane</keyword>
<dbReference type="Pfam" id="PF02698">
    <property type="entry name" value="DUF218"/>
    <property type="match status" value="1"/>
</dbReference>
<dbReference type="STRING" id="390241.SAMN04488023_108119"/>
<dbReference type="GO" id="GO:0043164">
    <property type="term" value="P:Gram-negative-bacterium-type cell wall biogenesis"/>
    <property type="evidence" value="ECO:0007669"/>
    <property type="project" value="TreeGrafter"/>
</dbReference>
<keyword evidence="4" id="KW-1185">Reference proteome</keyword>
<dbReference type="CDD" id="cd06259">
    <property type="entry name" value="YdcF-like"/>
    <property type="match status" value="1"/>
</dbReference>
<protein>
    <submittedName>
        <fullName evidence="3">Uncharacterized SAM-binding protein YcdF, DUF218 family</fullName>
    </submittedName>
</protein>
<evidence type="ECO:0000256" key="1">
    <source>
        <dbReference type="SAM" id="Phobius"/>
    </source>
</evidence>
<dbReference type="Proteomes" id="UP000199572">
    <property type="component" value="Unassembled WGS sequence"/>
</dbReference>
<evidence type="ECO:0000313" key="4">
    <source>
        <dbReference type="Proteomes" id="UP000199572"/>
    </source>
</evidence>
<dbReference type="GO" id="GO:0005886">
    <property type="term" value="C:plasma membrane"/>
    <property type="evidence" value="ECO:0007669"/>
    <property type="project" value="TreeGrafter"/>
</dbReference>
<name>A0A1H9NTV4_9SPHI</name>
<feature type="transmembrane region" description="Helical" evidence="1">
    <location>
        <begin position="6"/>
        <end position="29"/>
    </location>
</feature>
<accession>A0A1H9NTV4</accession>
<dbReference type="InterPro" id="IPR051599">
    <property type="entry name" value="Cell_Envelope_Assoc"/>
</dbReference>
<keyword evidence="1" id="KW-0812">Transmembrane</keyword>
<organism evidence="3 4">
    <name type="scientific">Pedobacter rhizosphaerae</name>
    <dbReference type="NCBI Taxonomy" id="390241"/>
    <lineage>
        <taxon>Bacteria</taxon>
        <taxon>Pseudomonadati</taxon>
        <taxon>Bacteroidota</taxon>
        <taxon>Sphingobacteriia</taxon>
        <taxon>Sphingobacteriales</taxon>
        <taxon>Sphingobacteriaceae</taxon>
        <taxon>Pedobacter</taxon>
    </lineage>
</organism>
<sequence>MFFILSKILLFLIKPIIWILALLIAALIAKKQITRKKLLLSALVLFLLFSNGFIFGKVAYWYEPEYPSARHYDVGILLGGFSSHNKRNNSIEFESSGDRLFQTIKLYKTGRIEKILISSGSGNLIDKSVKEADLAVKYLKQIGIPDTAIIIENQSRNTLENAQYSLKLIDQYKSKAQILVITSAWHIPRTQLIFNRFSKSHLDYYPTDFEGKTAFDLDDFIIPSAAALSGWEKIIKEWVGLGVDRFR</sequence>
<reference evidence="3 4" key="1">
    <citation type="submission" date="2016-10" db="EMBL/GenBank/DDBJ databases">
        <authorList>
            <person name="de Groot N.N."/>
        </authorList>
    </citation>
    <scope>NUCLEOTIDE SEQUENCE [LARGE SCALE GENOMIC DNA]</scope>
    <source>
        <strain evidence="3 4">DSM 18610</strain>
    </source>
</reference>
<dbReference type="EMBL" id="FOGG01000008">
    <property type="protein sequence ID" value="SER39416.1"/>
    <property type="molecule type" value="Genomic_DNA"/>
</dbReference>
<dbReference type="GO" id="GO:0000270">
    <property type="term" value="P:peptidoglycan metabolic process"/>
    <property type="evidence" value="ECO:0007669"/>
    <property type="project" value="TreeGrafter"/>
</dbReference>
<dbReference type="InterPro" id="IPR003848">
    <property type="entry name" value="DUF218"/>
</dbReference>
<dbReference type="RefSeq" id="WP_090883567.1">
    <property type="nucleotide sequence ID" value="NZ_FOGG01000008.1"/>
</dbReference>
<feature type="domain" description="DUF218" evidence="2">
    <location>
        <begin position="74"/>
        <end position="240"/>
    </location>
</feature>
<proteinExistence type="predicted"/>
<dbReference type="Gene3D" id="3.40.50.620">
    <property type="entry name" value="HUPs"/>
    <property type="match status" value="1"/>
</dbReference>
<dbReference type="InterPro" id="IPR014729">
    <property type="entry name" value="Rossmann-like_a/b/a_fold"/>
</dbReference>
<dbReference type="AlphaFoldDB" id="A0A1H9NTV4"/>
<dbReference type="OrthoDB" id="9782395at2"/>
<evidence type="ECO:0000313" key="3">
    <source>
        <dbReference type="EMBL" id="SER39416.1"/>
    </source>
</evidence>
<keyword evidence="1" id="KW-1133">Transmembrane helix</keyword>